<organism evidence="1 2">
    <name type="scientific">Leptospira terpstrae serovar Hualin str. LT 11-33 = ATCC 700639</name>
    <dbReference type="NCBI Taxonomy" id="1257025"/>
    <lineage>
        <taxon>Bacteria</taxon>
        <taxon>Pseudomonadati</taxon>
        <taxon>Spirochaetota</taxon>
        <taxon>Spirochaetia</taxon>
        <taxon>Leptospirales</taxon>
        <taxon>Leptospiraceae</taxon>
        <taxon>Leptospira</taxon>
    </lineage>
</organism>
<dbReference type="EMBL" id="AOGW02000009">
    <property type="protein sequence ID" value="EMY61956.1"/>
    <property type="molecule type" value="Genomic_DNA"/>
</dbReference>
<dbReference type="GO" id="GO:0030246">
    <property type="term" value="F:carbohydrate binding"/>
    <property type="evidence" value="ECO:0007669"/>
    <property type="project" value="InterPro"/>
</dbReference>
<keyword evidence="2" id="KW-1185">Reference proteome</keyword>
<reference evidence="1" key="1">
    <citation type="submission" date="2013-03" db="EMBL/GenBank/DDBJ databases">
        <authorList>
            <person name="Harkins D.M."/>
            <person name="Durkin A.S."/>
            <person name="Brinkac L.M."/>
            <person name="Haft D.H."/>
            <person name="Selengut J.D."/>
            <person name="Sanka R."/>
            <person name="DePew J."/>
            <person name="Purushe J."/>
            <person name="Hartskeerl R.A."/>
            <person name="Ahmed A."/>
            <person name="van der Linden H."/>
            <person name="Goris M.G.A."/>
            <person name="Vinetz J.M."/>
            <person name="Sutton G.G."/>
            <person name="Nierman W.C."/>
            <person name="Fouts D.E."/>
        </authorList>
    </citation>
    <scope>NUCLEOTIDE SEQUENCE [LARGE SCALE GENOMIC DNA]</scope>
    <source>
        <strain evidence="1">LT 11-33</strain>
    </source>
</reference>
<proteinExistence type="predicted"/>
<evidence type="ECO:0000313" key="2">
    <source>
        <dbReference type="Proteomes" id="UP000012371"/>
    </source>
</evidence>
<dbReference type="SUPFAM" id="SSF49452">
    <property type="entry name" value="Starch-binding domain-like"/>
    <property type="match status" value="1"/>
</dbReference>
<gene>
    <name evidence="1" type="ORF">LEP1GSC203_3756</name>
</gene>
<dbReference type="Proteomes" id="UP000012371">
    <property type="component" value="Unassembled WGS sequence"/>
</dbReference>
<evidence type="ECO:0008006" key="3">
    <source>
        <dbReference type="Google" id="ProtNLM"/>
    </source>
</evidence>
<accession>N1W2R3</accession>
<protein>
    <recommendedName>
        <fullName evidence="3">SbsA Ig-like domain-containing protein</fullName>
    </recommendedName>
</protein>
<evidence type="ECO:0000313" key="1">
    <source>
        <dbReference type="EMBL" id="EMY61956.1"/>
    </source>
</evidence>
<sequence>MPKAVHSFIKKITLPAESILMNRNLSIPTLLSFLSLWMILGNCYFNPIVNGLLNPVEEKSSNVSLGLLGLAQGTSNLLMTGQIRDPNGVALSGLVLQIGSTLAQTKSVTSPYRTDAGGRFYLPYQSGSFPFTVYRDELYFFEFTLTVGNPTDITYSTFGAPPGLEITGLGTINANDIANFFELVDSSPKHNAIVASYFSEYVFTFSEPPISALETGPLVTEWISQNISISPTGSFDNFMSVSGNTLTIAPMSMSGMTIYELTLKPGILSATGKPLTQRTIRFDYQYNP</sequence>
<name>N1W2R3_9LEPT</name>
<dbReference type="AlphaFoldDB" id="N1W2R3"/>
<comment type="caution">
    <text evidence="1">The sequence shown here is derived from an EMBL/GenBank/DDBJ whole genome shotgun (WGS) entry which is preliminary data.</text>
</comment>
<dbReference type="InterPro" id="IPR013784">
    <property type="entry name" value="Carb-bd-like_fold"/>
</dbReference>